<organism evidence="1 2">
    <name type="scientific">Engystomops pustulosus</name>
    <name type="common">Tungara frog</name>
    <name type="synonym">Physalaemus pustulosus</name>
    <dbReference type="NCBI Taxonomy" id="76066"/>
    <lineage>
        <taxon>Eukaryota</taxon>
        <taxon>Metazoa</taxon>
        <taxon>Chordata</taxon>
        <taxon>Craniata</taxon>
        <taxon>Vertebrata</taxon>
        <taxon>Euteleostomi</taxon>
        <taxon>Amphibia</taxon>
        <taxon>Batrachia</taxon>
        <taxon>Anura</taxon>
        <taxon>Neobatrachia</taxon>
        <taxon>Hyloidea</taxon>
        <taxon>Leptodactylidae</taxon>
        <taxon>Leiuperinae</taxon>
        <taxon>Engystomops</taxon>
    </lineage>
</organism>
<accession>A0AAV6Z7Q7</accession>
<dbReference type="AlphaFoldDB" id="A0AAV6Z7Q7"/>
<reference evidence="1" key="1">
    <citation type="thesis" date="2020" institute="ProQuest LLC" country="789 East Eisenhower Parkway, Ann Arbor, MI, USA">
        <title>Comparative Genomics and Chromosome Evolution.</title>
        <authorList>
            <person name="Mudd A.B."/>
        </authorList>
    </citation>
    <scope>NUCLEOTIDE SEQUENCE</scope>
    <source>
        <strain evidence="1">237g6f4</strain>
        <tissue evidence="1">Blood</tissue>
    </source>
</reference>
<name>A0AAV6Z7Q7_ENGPU</name>
<evidence type="ECO:0000313" key="2">
    <source>
        <dbReference type="Proteomes" id="UP000824782"/>
    </source>
</evidence>
<proteinExistence type="predicted"/>
<gene>
    <name evidence="1" type="ORF">GDO81_020653</name>
</gene>
<protein>
    <submittedName>
        <fullName evidence="1">Uncharacterized protein</fullName>
    </submittedName>
</protein>
<sequence>MAMVRSSVAAATCLLYGITSVVRPRPTVWLLGHSYIFWADQREEMLEEMIFVPSGWRSC</sequence>
<keyword evidence="2" id="KW-1185">Reference proteome</keyword>
<evidence type="ECO:0000313" key="1">
    <source>
        <dbReference type="EMBL" id="KAG8545574.1"/>
    </source>
</evidence>
<dbReference type="EMBL" id="WNYA01001541">
    <property type="protein sequence ID" value="KAG8545574.1"/>
    <property type="molecule type" value="Genomic_DNA"/>
</dbReference>
<dbReference type="Proteomes" id="UP000824782">
    <property type="component" value="Unassembled WGS sequence"/>
</dbReference>
<comment type="caution">
    <text evidence="1">The sequence shown here is derived from an EMBL/GenBank/DDBJ whole genome shotgun (WGS) entry which is preliminary data.</text>
</comment>